<dbReference type="Gene3D" id="3.40.50.2020">
    <property type="match status" value="1"/>
</dbReference>
<keyword evidence="4" id="KW-1185">Reference proteome</keyword>
<dbReference type="PANTHER" id="PTHR47505">
    <property type="entry name" value="DNA UTILIZATION PROTEIN YHGH"/>
    <property type="match status" value="1"/>
</dbReference>
<dbReference type="InterPro" id="IPR029057">
    <property type="entry name" value="PRTase-like"/>
</dbReference>
<dbReference type="GO" id="GO:0016757">
    <property type="term" value="F:glycosyltransferase activity"/>
    <property type="evidence" value="ECO:0007669"/>
    <property type="project" value="UniProtKB-KW"/>
</dbReference>
<sequence>FLRPELQEELLKDSQKKTLVPIPISQTSFHTRGFNQITEILDDASIPYLDLLQYSKEGKKQSEKSKKERMESEQCFAVDPEAINLLSNTKVVLIDDVYTTGRTLNHACDAILSHSKVKIETWTLARS</sequence>
<dbReference type="CDD" id="cd06223">
    <property type="entry name" value="PRTases_typeI"/>
    <property type="match status" value="1"/>
</dbReference>
<dbReference type="SUPFAM" id="SSF53271">
    <property type="entry name" value="PRTase-like"/>
    <property type="match status" value="1"/>
</dbReference>
<keyword evidence="3" id="KW-0328">Glycosyltransferase</keyword>
<dbReference type="AlphaFoldDB" id="A0AA43ZRP8"/>
<accession>A0AA43ZRP8</accession>
<evidence type="ECO:0000256" key="1">
    <source>
        <dbReference type="ARBA" id="ARBA00008007"/>
    </source>
</evidence>
<comment type="similarity">
    <text evidence="1">Belongs to the ComF/GntX family.</text>
</comment>
<dbReference type="Proteomes" id="UP001171751">
    <property type="component" value="Unassembled WGS sequence"/>
</dbReference>
<protein>
    <submittedName>
        <fullName evidence="3">Phosphoribosyltransferase family protein</fullName>
    </submittedName>
</protein>
<evidence type="ECO:0000313" key="4">
    <source>
        <dbReference type="Proteomes" id="UP001171751"/>
    </source>
</evidence>
<dbReference type="Pfam" id="PF00156">
    <property type="entry name" value="Pribosyltran"/>
    <property type="match status" value="1"/>
</dbReference>
<dbReference type="InterPro" id="IPR000836">
    <property type="entry name" value="PRTase_dom"/>
</dbReference>
<evidence type="ECO:0000259" key="2">
    <source>
        <dbReference type="Pfam" id="PF00156"/>
    </source>
</evidence>
<organism evidence="3 4">
    <name type="scientific">Atopococcus tabaci</name>
    <dbReference type="NCBI Taxonomy" id="269774"/>
    <lineage>
        <taxon>Bacteria</taxon>
        <taxon>Bacillati</taxon>
        <taxon>Bacillota</taxon>
        <taxon>Bacilli</taxon>
        <taxon>Lactobacillales</taxon>
        <taxon>Carnobacteriaceae</taxon>
        <taxon>Atopococcus</taxon>
    </lineage>
</organism>
<comment type="caution">
    <text evidence="3">The sequence shown here is derived from an EMBL/GenBank/DDBJ whole genome shotgun (WGS) entry which is preliminary data.</text>
</comment>
<name>A0AA43ZRP8_9LACT</name>
<reference evidence="3" key="1">
    <citation type="submission" date="2023-07" db="EMBL/GenBank/DDBJ databases">
        <title>Between Cages and Wild: Unraveling the Impact of Captivity on Animal Microbiomes and Antimicrobial Resistance.</title>
        <authorList>
            <person name="Schmartz G.P."/>
            <person name="Rehner J."/>
            <person name="Schuff M.J."/>
            <person name="Becker S.L."/>
            <person name="Kravczyk M."/>
            <person name="Gurevich A."/>
            <person name="Francke R."/>
            <person name="Mueller R."/>
            <person name="Keller V."/>
            <person name="Keller A."/>
        </authorList>
    </citation>
    <scope>NUCLEOTIDE SEQUENCE</scope>
    <source>
        <strain evidence="3">S39M_St_73</strain>
    </source>
</reference>
<dbReference type="InterPro" id="IPR051910">
    <property type="entry name" value="ComF/GntX_DNA_util-trans"/>
</dbReference>
<gene>
    <name evidence="3" type="ORF">Q4F26_03310</name>
</gene>
<proteinExistence type="inferred from homology"/>
<evidence type="ECO:0000313" key="3">
    <source>
        <dbReference type="EMBL" id="MDO5457350.1"/>
    </source>
</evidence>
<keyword evidence="3" id="KW-0808">Transferase</keyword>
<feature type="non-terminal residue" evidence="3">
    <location>
        <position position="1"/>
    </location>
</feature>
<dbReference type="PANTHER" id="PTHR47505:SF1">
    <property type="entry name" value="DNA UTILIZATION PROTEIN YHGH"/>
    <property type="match status" value="1"/>
</dbReference>
<feature type="domain" description="Phosphoribosyltransferase" evidence="2">
    <location>
        <begin position="40"/>
        <end position="125"/>
    </location>
</feature>
<dbReference type="EMBL" id="JAUNQW010000009">
    <property type="protein sequence ID" value="MDO5457350.1"/>
    <property type="molecule type" value="Genomic_DNA"/>
</dbReference>